<organism evidence="2 3">
    <name type="scientific">Salipaludibacillus aurantiacus</name>
    <dbReference type="NCBI Taxonomy" id="1601833"/>
    <lineage>
        <taxon>Bacteria</taxon>
        <taxon>Bacillati</taxon>
        <taxon>Bacillota</taxon>
        <taxon>Bacilli</taxon>
        <taxon>Bacillales</taxon>
        <taxon>Bacillaceae</taxon>
    </lineage>
</organism>
<dbReference type="Proteomes" id="UP000198571">
    <property type="component" value="Unassembled WGS sequence"/>
</dbReference>
<accession>A0A1H9TZW2</accession>
<reference evidence="3" key="1">
    <citation type="submission" date="2016-10" db="EMBL/GenBank/DDBJ databases">
        <authorList>
            <person name="Varghese N."/>
            <person name="Submissions S."/>
        </authorList>
    </citation>
    <scope>NUCLEOTIDE SEQUENCE [LARGE SCALE GENOMIC DNA]</scope>
    <source>
        <strain evidence="3">S9</strain>
    </source>
</reference>
<proteinExistence type="predicted"/>
<dbReference type="OrthoDB" id="9255846at2"/>
<sequence length="417" mass="47636">MKQPINILTKELDVLSQTTDYKSLIFTRSWHGVGDFELVMHRDAVGADQIKKNCLVALDKNKVGIVRHREIQLDQNGKITENWLFKGTTLKGLIAKRKTVPPPHTAYDRRSGPAETVMKHYITNNFIEPYAIDGEDAEKRIMPNLVISPDQERGPHLSWQSRLKNVAEEEEEMSKATGIGWDVYLDSDNKQIIFDVFEGNDLTVNNSAGNSPVYFAPEFGNVKGQSYVDSGLNMKNIGYVGGQGEGVDRLFVVVGDATGWERDETFIDARDLGGEDEDEQELTEEEERELLETRGQQRMAELVNEEYFEAEIMTPVIKTTYNEEFKGFFNEMQPIYSREKETKVISPFVYGEDWNLGDICTVMNKKWGFIVDQRITELTEIHEPSGFSLEGVFGQKRPTLISKIKSEFKQHENELTR</sequence>
<name>A0A1H9TZW2_9BACI</name>
<protein>
    <submittedName>
        <fullName evidence="2">Virus ReqiPepy6 Gp37-like protein</fullName>
    </submittedName>
</protein>
<gene>
    <name evidence="2" type="ORF">SAMN05518684_106191</name>
</gene>
<dbReference type="STRING" id="1601833.SAMN05518684_106191"/>
<keyword evidence="3" id="KW-1185">Reference proteome</keyword>
<feature type="domain" description="Gp28/Gp37-like" evidence="1">
    <location>
        <begin position="5"/>
        <end position="394"/>
    </location>
</feature>
<dbReference type="InterPro" id="IPR029432">
    <property type="entry name" value="Gp28/Gp37-like_dom"/>
</dbReference>
<evidence type="ECO:0000313" key="2">
    <source>
        <dbReference type="EMBL" id="SES02538.1"/>
    </source>
</evidence>
<dbReference type="EMBL" id="FOGT01000006">
    <property type="protein sequence ID" value="SES02538.1"/>
    <property type="molecule type" value="Genomic_DNA"/>
</dbReference>
<dbReference type="AlphaFoldDB" id="A0A1H9TZW2"/>
<dbReference type="RefSeq" id="WP_093050911.1">
    <property type="nucleotide sequence ID" value="NZ_FOGT01000006.1"/>
</dbReference>
<evidence type="ECO:0000313" key="3">
    <source>
        <dbReference type="Proteomes" id="UP000198571"/>
    </source>
</evidence>
<dbReference type="Pfam" id="PF14594">
    <property type="entry name" value="Sipho_Gp37"/>
    <property type="match status" value="1"/>
</dbReference>
<evidence type="ECO:0000259" key="1">
    <source>
        <dbReference type="Pfam" id="PF14594"/>
    </source>
</evidence>